<dbReference type="RefSeq" id="WP_110752085.1">
    <property type="nucleotide sequence ID" value="NZ_QJTF01000012.1"/>
</dbReference>
<dbReference type="Proteomes" id="UP000247454">
    <property type="component" value="Unassembled WGS sequence"/>
</dbReference>
<keyword evidence="2" id="KW-1185">Reference proteome</keyword>
<gene>
    <name evidence="1" type="ORF">C7477_11227</name>
</gene>
<reference evidence="1 2" key="1">
    <citation type="submission" date="2018-06" db="EMBL/GenBank/DDBJ databases">
        <title>Genomic Encyclopedia of Type Strains, Phase III (KMG-III): the genomes of soil and plant-associated and newly described type strains.</title>
        <authorList>
            <person name="Whitman W."/>
        </authorList>
    </citation>
    <scope>NUCLEOTIDE SEQUENCE [LARGE SCALE GENOMIC DNA]</scope>
    <source>
        <strain evidence="1 2">ORS 1419</strain>
    </source>
</reference>
<accession>A0A318SZH4</accession>
<evidence type="ECO:0000313" key="2">
    <source>
        <dbReference type="Proteomes" id="UP000247454"/>
    </source>
</evidence>
<proteinExistence type="predicted"/>
<comment type="caution">
    <text evidence="1">The sequence shown here is derived from an EMBL/GenBank/DDBJ whole genome shotgun (WGS) entry which is preliminary data.</text>
</comment>
<sequence>METLETLQKELERAETQLFCADMIDSGTRRDREMTYWKGRVAELKRKIVTTQEVIMARVRSDFDKQRLSKIAAATAGMPHGEAMMLLADAIAGIFMACNPSASNEVIETMTARIARRVIFMAVLNCPRTAGAA</sequence>
<evidence type="ECO:0000313" key="1">
    <source>
        <dbReference type="EMBL" id="PYE87526.1"/>
    </source>
</evidence>
<dbReference type="AlphaFoldDB" id="A0A318SZH4"/>
<name>A0A318SZH4_9HYPH</name>
<protein>
    <submittedName>
        <fullName evidence="1">Uncharacterized protein</fullName>
    </submittedName>
</protein>
<dbReference type="OrthoDB" id="10012195at2"/>
<organism evidence="1 2">
    <name type="scientific">Phyllobacterium leguminum</name>
    <dbReference type="NCBI Taxonomy" id="314237"/>
    <lineage>
        <taxon>Bacteria</taxon>
        <taxon>Pseudomonadati</taxon>
        <taxon>Pseudomonadota</taxon>
        <taxon>Alphaproteobacteria</taxon>
        <taxon>Hyphomicrobiales</taxon>
        <taxon>Phyllobacteriaceae</taxon>
        <taxon>Phyllobacterium</taxon>
    </lineage>
</organism>
<dbReference type="EMBL" id="QJTF01000012">
    <property type="protein sequence ID" value="PYE87526.1"/>
    <property type="molecule type" value="Genomic_DNA"/>
</dbReference>